<reference evidence="1 2" key="1">
    <citation type="submission" date="2018-10" db="EMBL/GenBank/DDBJ databases">
        <title>Genome assembly for a Yunnan-Guizhou Plateau 3E fish, Anabarilius grahami (Regan), and its evolutionary and genetic applications.</title>
        <authorList>
            <person name="Jiang W."/>
        </authorList>
    </citation>
    <scope>NUCLEOTIDE SEQUENCE [LARGE SCALE GENOMIC DNA]</scope>
    <source>
        <strain evidence="1">AG-KIZ</strain>
        <tissue evidence="1">Muscle</tissue>
    </source>
</reference>
<dbReference type="EMBL" id="RJVU01008125">
    <property type="protein sequence ID" value="ROL53607.1"/>
    <property type="molecule type" value="Genomic_DNA"/>
</dbReference>
<protein>
    <submittedName>
        <fullName evidence="1">Uncharacterized protein</fullName>
    </submittedName>
</protein>
<gene>
    <name evidence="1" type="ORF">DPX16_4379</name>
</gene>
<evidence type="ECO:0000313" key="2">
    <source>
        <dbReference type="Proteomes" id="UP000281406"/>
    </source>
</evidence>
<proteinExistence type="predicted"/>
<accession>A0A3N0Z549</accession>
<name>A0A3N0Z549_ANAGA</name>
<dbReference type="Proteomes" id="UP000281406">
    <property type="component" value="Unassembled WGS sequence"/>
</dbReference>
<dbReference type="AlphaFoldDB" id="A0A3N0Z549"/>
<evidence type="ECO:0000313" key="1">
    <source>
        <dbReference type="EMBL" id="ROL53607.1"/>
    </source>
</evidence>
<comment type="caution">
    <text evidence="1">The sequence shown here is derived from an EMBL/GenBank/DDBJ whole genome shotgun (WGS) entry which is preliminary data.</text>
</comment>
<keyword evidence="2" id="KW-1185">Reference proteome</keyword>
<organism evidence="1 2">
    <name type="scientific">Anabarilius grahami</name>
    <name type="common">Kanglang fish</name>
    <name type="synonym">Barilius grahami</name>
    <dbReference type="NCBI Taxonomy" id="495550"/>
    <lineage>
        <taxon>Eukaryota</taxon>
        <taxon>Metazoa</taxon>
        <taxon>Chordata</taxon>
        <taxon>Craniata</taxon>
        <taxon>Vertebrata</taxon>
        <taxon>Euteleostomi</taxon>
        <taxon>Actinopterygii</taxon>
        <taxon>Neopterygii</taxon>
        <taxon>Teleostei</taxon>
        <taxon>Ostariophysi</taxon>
        <taxon>Cypriniformes</taxon>
        <taxon>Xenocyprididae</taxon>
        <taxon>Xenocypridinae</taxon>
        <taxon>Xenocypridinae incertae sedis</taxon>
        <taxon>Anabarilius</taxon>
    </lineage>
</organism>
<sequence length="71" mass="8143">MLDYKHQQTKPIIPPPAFGVVYHQLLFDAKIHLQALRPGDDRPQYRTFTGPRTELSCTSEQLTGERNISGY</sequence>